<accession>A0A6P6VQE6</accession>
<organism evidence="2 3">
    <name type="scientific">Coffea arabica</name>
    <name type="common">Arabian coffee</name>
    <dbReference type="NCBI Taxonomy" id="13443"/>
    <lineage>
        <taxon>Eukaryota</taxon>
        <taxon>Viridiplantae</taxon>
        <taxon>Streptophyta</taxon>
        <taxon>Embryophyta</taxon>
        <taxon>Tracheophyta</taxon>
        <taxon>Spermatophyta</taxon>
        <taxon>Magnoliopsida</taxon>
        <taxon>eudicotyledons</taxon>
        <taxon>Gunneridae</taxon>
        <taxon>Pentapetalae</taxon>
        <taxon>asterids</taxon>
        <taxon>lamiids</taxon>
        <taxon>Gentianales</taxon>
        <taxon>Rubiaceae</taxon>
        <taxon>Ixoroideae</taxon>
        <taxon>Gardenieae complex</taxon>
        <taxon>Bertiereae - Coffeeae clade</taxon>
        <taxon>Coffeeae</taxon>
        <taxon>Coffea</taxon>
    </lineage>
</organism>
<dbReference type="AlphaFoldDB" id="A0A6P6VQE6"/>
<reference evidence="3" key="2">
    <citation type="submission" date="2025-08" db="UniProtKB">
        <authorList>
            <consortium name="RefSeq"/>
        </authorList>
    </citation>
    <scope>IDENTIFICATION</scope>
    <source>
        <tissue evidence="3">Leaves</tissue>
    </source>
</reference>
<dbReference type="CDD" id="cd12108">
    <property type="entry name" value="Hr-like"/>
    <property type="match status" value="1"/>
</dbReference>
<sequence length="355" mass="40369">MGNCSGTQKKSTAEIIPSELFSKGGAQTQKKSTLESIPIPFPSELVSKTPPVVKLYGPPNSTATFYIRFAILYKPVSLQYTPSEIVESPVLYCDSDVVSGSAEEIFRYLDWKFPEPALLVGRDGKHVNSFGWFDKTTPLVVWVVNLQHRSMMWHLERMVRWGEDLAARGGRTKGDAAMGSPRMEMNKFGRNYGQLMEVMLEHARMEERVVFPILDKADRGLSKAANEEHARDLPIMNGIKEDIKSIGVLDLGSPVYQEALFNLANRFKMLKNNCQQHFEEEERELLPYMEAADIGKVQQGKLLEQCLEAMRETHTHQFRFFLEGLLPQDAVHYLDMIIKSSDNNRVSLMLHLIVE</sequence>
<proteinExistence type="predicted"/>
<dbReference type="Pfam" id="PF01814">
    <property type="entry name" value="Hemerythrin"/>
    <property type="match status" value="1"/>
</dbReference>
<reference evidence="2" key="1">
    <citation type="journal article" date="2025" name="Foods">
        <title>Unveiling the Microbial Signatures of Arabica Coffee Cherries: Insights into Ripeness Specific Diversity, Functional Traits, and Implications for Quality and Safety.</title>
        <authorList>
            <consortium name="RefSeq"/>
            <person name="Tenea G.N."/>
            <person name="Cifuentes V."/>
            <person name="Reyes P."/>
            <person name="Cevallos-Vallejos M."/>
        </authorList>
    </citation>
    <scope>NUCLEOTIDE SEQUENCE [LARGE SCALE GENOMIC DNA]</scope>
</reference>
<gene>
    <name evidence="3" type="primary">LOC113725650</name>
</gene>
<feature type="domain" description="Hemerythrin-like" evidence="1">
    <location>
        <begin position="144"/>
        <end position="288"/>
    </location>
</feature>
<dbReference type="GeneID" id="113725650"/>
<dbReference type="Gene3D" id="1.20.120.520">
    <property type="entry name" value="nmb1532 protein domain like"/>
    <property type="match status" value="1"/>
</dbReference>
<keyword evidence="2" id="KW-1185">Reference proteome</keyword>
<dbReference type="OrthoDB" id="4951845at2759"/>
<dbReference type="PANTHER" id="PTHR35739:SF1">
    <property type="entry name" value="OS01G0861700 PROTEIN"/>
    <property type="match status" value="1"/>
</dbReference>
<evidence type="ECO:0000313" key="3">
    <source>
        <dbReference type="RefSeq" id="XP_027104740.1"/>
    </source>
</evidence>
<name>A0A6P6VQE6_COFAR</name>
<dbReference type="Proteomes" id="UP001652660">
    <property type="component" value="Chromosome 2c"/>
</dbReference>
<protein>
    <recommendedName>
        <fullName evidence="1">Hemerythrin-like domain-containing protein</fullName>
    </recommendedName>
</protein>
<dbReference type="InterPro" id="IPR012312">
    <property type="entry name" value="Hemerythrin-like"/>
</dbReference>
<evidence type="ECO:0000259" key="1">
    <source>
        <dbReference type="Pfam" id="PF01814"/>
    </source>
</evidence>
<dbReference type="PANTHER" id="PTHR35739">
    <property type="entry name" value="OS01G0861700 PROTEIN"/>
    <property type="match status" value="1"/>
</dbReference>
<dbReference type="RefSeq" id="XP_027104740.1">
    <property type="nucleotide sequence ID" value="XM_027248939.2"/>
</dbReference>
<evidence type="ECO:0000313" key="2">
    <source>
        <dbReference type="Proteomes" id="UP001652660"/>
    </source>
</evidence>